<organism evidence="15 16">
    <name type="scientific">Massilia jejuensis</name>
    <dbReference type="NCBI Taxonomy" id="648894"/>
    <lineage>
        <taxon>Bacteria</taxon>
        <taxon>Pseudomonadati</taxon>
        <taxon>Pseudomonadota</taxon>
        <taxon>Betaproteobacteria</taxon>
        <taxon>Burkholderiales</taxon>
        <taxon>Oxalobacteraceae</taxon>
        <taxon>Telluria group</taxon>
        <taxon>Massilia</taxon>
    </lineage>
</organism>
<gene>
    <name evidence="14" type="primary">uppP</name>
    <name evidence="15" type="ORF">ACFPOU_01000</name>
</gene>
<feature type="transmembrane region" description="Helical" evidence="14">
    <location>
        <begin position="229"/>
        <end position="250"/>
    </location>
</feature>
<comment type="catalytic activity">
    <reaction evidence="13 14">
        <text>di-trans,octa-cis-undecaprenyl diphosphate + H2O = di-trans,octa-cis-undecaprenyl phosphate + phosphate + H(+)</text>
        <dbReference type="Rhea" id="RHEA:28094"/>
        <dbReference type="ChEBI" id="CHEBI:15377"/>
        <dbReference type="ChEBI" id="CHEBI:15378"/>
        <dbReference type="ChEBI" id="CHEBI:43474"/>
        <dbReference type="ChEBI" id="CHEBI:58405"/>
        <dbReference type="ChEBI" id="CHEBI:60392"/>
        <dbReference type="EC" id="3.6.1.27"/>
    </reaction>
</comment>
<evidence type="ECO:0000256" key="5">
    <source>
        <dbReference type="ARBA" id="ARBA00022475"/>
    </source>
</evidence>
<dbReference type="InterPro" id="IPR003824">
    <property type="entry name" value="UppP"/>
</dbReference>
<evidence type="ECO:0000256" key="6">
    <source>
        <dbReference type="ARBA" id="ARBA00022692"/>
    </source>
</evidence>
<keyword evidence="5 14" id="KW-1003">Cell membrane</keyword>
<keyword evidence="7 14" id="KW-0378">Hydrolase</keyword>
<evidence type="ECO:0000313" key="15">
    <source>
        <dbReference type="EMBL" id="MFC5509699.1"/>
    </source>
</evidence>
<evidence type="ECO:0000256" key="11">
    <source>
        <dbReference type="ARBA" id="ARBA00032707"/>
    </source>
</evidence>
<evidence type="ECO:0000256" key="7">
    <source>
        <dbReference type="ARBA" id="ARBA00022801"/>
    </source>
</evidence>
<evidence type="ECO:0000256" key="9">
    <source>
        <dbReference type="ARBA" id="ARBA00023136"/>
    </source>
</evidence>
<dbReference type="RefSeq" id="WP_379715816.1">
    <property type="nucleotide sequence ID" value="NZ_JBHSMS010000004.1"/>
</dbReference>
<feature type="transmembrane region" description="Helical" evidence="14">
    <location>
        <begin position="113"/>
        <end position="129"/>
    </location>
</feature>
<name>A0ABW0PAN9_9BURK</name>
<keyword evidence="14" id="KW-0961">Cell wall biogenesis/degradation</keyword>
<keyword evidence="10 14" id="KW-0046">Antibiotic resistance</keyword>
<feature type="transmembrane region" description="Helical" evidence="14">
    <location>
        <begin position="83"/>
        <end position="101"/>
    </location>
</feature>
<comment type="function">
    <text evidence="14">Catalyzes the dephosphorylation of undecaprenyl diphosphate (UPP). Confers resistance to bacitracin.</text>
</comment>
<dbReference type="NCBIfam" id="NF001389">
    <property type="entry name" value="PRK00281.1-2"/>
    <property type="match status" value="1"/>
</dbReference>
<reference evidence="16" key="1">
    <citation type="journal article" date="2019" name="Int. J. Syst. Evol. Microbiol.">
        <title>The Global Catalogue of Microorganisms (GCM) 10K type strain sequencing project: providing services to taxonomists for standard genome sequencing and annotation.</title>
        <authorList>
            <consortium name="The Broad Institute Genomics Platform"/>
            <consortium name="The Broad Institute Genome Sequencing Center for Infectious Disease"/>
            <person name="Wu L."/>
            <person name="Ma J."/>
        </authorList>
    </citation>
    <scope>NUCLEOTIDE SEQUENCE [LARGE SCALE GENOMIC DNA]</scope>
    <source>
        <strain evidence="16">CCUG 38813</strain>
    </source>
</reference>
<evidence type="ECO:0000256" key="3">
    <source>
        <dbReference type="ARBA" id="ARBA00012374"/>
    </source>
</evidence>
<feature type="transmembrane region" description="Helical" evidence="14">
    <location>
        <begin position="199"/>
        <end position="217"/>
    </location>
</feature>
<comment type="subcellular location">
    <subcellularLocation>
        <location evidence="1 14">Cell membrane</location>
        <topology evidence="1 14">Multi-pass membrane protein</topology>
    </subcellularLocation>
</comment>
<evidence type="ECO:0000256" key="1">
    <source>
        <dbReference type="ARBA" id="ARBA00004651"/>
    </source>
</evidence>
<comment type="miscellaneous">
    <text evidence="14">Bacitracin is thought to be involved in the inhibition of peptidoglycan synthesis by sequestering undecaprenyl diphosphate, thereby reducing the pool of lipid carrier available.</text>
</comment>
<protein>
    <recommendedName>
        <fullName evidence="4 14">Undecaprenyl-diphosphatase</fullName>
        <ecNumber evidence="3 14">3.6.1.27</ecNumber>
    </recommendedName>
    <alternativeName>
        <fullName evidence="12 14">Bacitracin resistance protein</fullName>
    </alternativeName>
    <alternativeName>
        <fullName evidence="11 14">Undecaprenyl pyrophosphate phosphatase</fullName>
    </alternativeName>
</protein>
<evidence type="ECO:0000256" key="10">
    <source>
        <dbReference type="ARBA" id="ARBA00023251"/>
    </source>
</evidence>
<dbReference type="HAMAP" id="MF_01006">
    <property type="entry name" value="Undec_diphosphatase"/>
    <property type="match status" value="1"/>
</dbReference>
<keyword evidence="16" id="KW-1185">Reference proteome</keyword>
<comment type="caution">
    <text evidence="15">The sequence shown here is derived from an EMBL/GenBank/DDBJ whole genome shotgun (WGS) entry which is preliminary data.</text>
</comment>
<dbReference type="Pfam" id="PF02673">
    <property type="entry name" value="BacA"/>
    <property type="match status" value="1"/>
</dbReference>
<accession>A0ABW0PAN9</accession>
<keyword evidence="14" id="KW-0573">Peptidoglycan synthesis</keyword>
<evidence type="ECO:0000313" key="16">
    <source>
        <dbReference type="Proteomes" id="UP001596031"/>
    </source>
</evidence>
<dbReference type="EC" id="3.6.1.27" evidence="3 14"/>
<keyword evidence="14" id="KW-0133">Cell shape</keyword>
<dbReference type="PANTHER" id="PTHR30622:SF3">
    <property type="entry name" value="UNDECAPRENYL-DIPHOSPHATASE"/>
    <property type="match status" value="1"/>
</dbReference>
<dbReference type="Proteomes" id="UP001596031">
    <property type="component" value="Unassembled WGS sequence"/>
</dbReference>
<comment type="similarity">
    <text evidence="2 14">Belongs to the UppP family.</text>
</comment>
<evidence type="ECO:0000256" key="8">
    <source>
        <dbReference type="ARBA" id="ARBA00022989"/>
    </source>
</evidence>
<feature type="transmembrane region" description="Helical" evidence="14">
    <location>
        <begin position="262"/>
        <end position="280"/>
    </location>
</feature>
<dbReference type="PANTHER" id="PTHR30622">
    <property type="entry name" value="UNDECAPRENYL-DIPHOSPHATASE"/>
    <property type="match status" value="1"/>
</dbReference>
<feature type="transmembrane region" description="Helical" evidence="14">
    <location>
        <begin position="46"/>
        <end position="63"/>
    </location>
</feature>
<evidence type="ECO:0000256" key="13">
    <source>
        <dbReference type="ARBA" id="ARBA00047594"/>
    </source>
</evidence>
<evidence type="ECO:0000256" key="14">
    <source>
        <dbReference type="HAMAP-Rule" id="MF_01006"/>
    </source>
</evidence>
<evidence type="ECO:0000256" key="4">
    <source>
        <dbReference type="ARBA" id="ARBA00021581"/>
    </source>
</evidence>
<dbReference type="EMBL" id="JBHSMS010000004">
    <property type="protein sequence ID" value="MFC5509699.1"/>
    <property type="molecule type" value="Genomic_DNA"/>
</dbReference>
<keyword evidence="8 14" id="KW-1133">Transmembrane helix</keyword>
<dbReference type="NCBIfam" id="TIGR00753">
    <property type="entry name" value="undec_PP_bacA"/>
    <property type="match status" value="1"/>
</dbReference>
<proteinExistence type="inferred from homology"/>
<keyword evidence="6 14" id="KW-0812">Transmembrane</keyword>
<evidence type="ECO:0000256" key="12">
    <source>
        <dbReference type="ARBA" id="ARBA00032932"/>
    </source>
</evidence>
<evidence type="ECO:0000256" key="2">
    <source>
        <dbReference type="ARBA" id="ARBA00010621"/>
    </source>
</evidence>
<keyword evidence="9 14" id="KW-0472">Membrane</keyword>
<dbReference type="NCBIfam" id="NF001390">
    <property type="entry name" value="PRK00281.1-4"/>
    <property type="match status" value="1"/>
</dbReference>
<sequence>MDILLAVKAIIMGLVEGFTEFLPISSTGHLILAGSLLNFTGEKVKVFEIAIQAGAMLAVIWEYRVRIARVLSGMFTERRQQKFLANQIVAFLPAALLGLVFAEAIKAELFKPVPVALAFIVGGLIILWVERKPKGVQENAQLGLPHASRVETVDEMSVLDALKIGCAQAFALIPGTSRSGATIIGGMLFGLSRKAATEFSFFLAIPTLLGATVYSVYKERALLSMADLPMFGLGALAAFGSAFLCVRWLLRYISSHDFTIFAWYRIVFGVIVLVTAHYDLVNWAE</sequence>
<dbReference type="GO" id="GO:0050380">
    <property type="term" value="F:undecaprenyl-diphosphatase activity"/>
    <property type="evidence" value="ECO:0007669"/>
    <property type="project" value="UniProtKB-EC"/>
</dbReference>